<keyword evidence="2" id="KW-1185">Reference proteome</keyword>
<dbReference type="Gene3D" id="3.10.450.50">
    <property type="match status" value="1"/>
</dbReference>
<dbReference type="EMBL" id="FQXB01000005">
    <property type="protein sequence ID" value="SHH30772.1"/>
    <property type="molecule type" value="Genomic_DNA"/>
</dbReference>
<reference evidence="1 2" key="1">
    <citation type="submission" date="2016-11" db="EMBL/GenBank/DDBJ databases">
        <authorList>
            <person name="Jaros S."/>
            <person name="Januszkiewicz K."/>
            <person name="Wedrychowicz H."/>
        </authorList>
    </citation>
    <scope>NUCLEOTIDE SEQUENCE [LARGE SCALE GENOMIC DNA]</scope>
    <source>
        <strain evidence="1 2">DSM 28715</strain>
    </source>
</reference>
<accession>A0A1M5RWQ8</accession>
<dbReference type="STRING" id="1508389.SAMN05444003_2740"/>
<organism evidence="1 2">
    <name type="scientific">Cognatiyoonia sediminum</name>
    <dbReference type="NCBI Taxonomy" id="1508389"/>
    <lineage>
        <taxon>Bacteria</taxon>
        <taxon>Pseudomonadati</taxon>
        <taxon>Pseudomonadota</taxon>
        <taxon>Alphaproteobacteria</taxon>
        <taxon>Rhodobacterales</taxon>
        <taxon>Paracoccaceae</taxon>
        <taxon>Cognatiyoonia</taxon>
    </lineage>
</organism>
<dbReference type="AlphaFoldDB" id="A0A1M5RWQ8"/>
<dbReference type="InterPro" id="IPR016878">
    <property type="entry name" value="MICAH-like"/>
</dbReference>
<evidence type="ECO:0000313" key="2">
    <source>
        <dbReference type="Proteomes" id="UP000184074"/>
    </source>
</evidence>
<evidence type="ECO:0000313" key="1">
    <source>
        <dbReference type="EMBL" id="SHH30772.1"/>
    </source>
</evidence>
<dbReference type="RefSeq" id="WP_072902006.1">
    <property type="nucleotide sequence ID" value="NZ_FQXB01000005.1"/>
</dbReference>
<gene>
    <name evidence="1" type="ORF">SAMN05444003_2740</name>
</gene>
<name>A0A1M5RWQ8_9RHOB</name>
<protein>
    <recommendedName>
        <fullName evidence="3">Phosphoribosyl-AMP cyclohydrolase</fullName>
    </recommendedName>
</protein>
<dbReference type="Proteomes" id="UP000184074">
    <property type="component" value="Unassembled WGS sequence"/>
</dbReference>
<dbReference type="PIRSF" id="PIRSF028288">
    <property type="entry name" value="UCP028288"/>
    <property type="match status" value="1"/>
</dbReference>
<evidence type="ECO:0008006" key="3">
    <source>
        <dbReference type="Google" id="ProtNLM"/>
    </source>
</evidence>
<proteinExistence type="predicted"/>
<dbReference type="OrthoDB" id="9807600at2"/>
<sequence length="157" mass="17077">MSITKTQITQAHQTWGDALVAISKSFEKGGIDDARRVADDFIDAAYGYADGDVLFKPTMASGNQTFRLTKEGALSYFVGHDDNFPLDGGFGLKGWRSVRFDTASTFVDGEIALWMGNVILTDKDGGETAVDKSFGYKSDESGALRIVLHHSSLPYLP</sequence>